<dbReference type="NCBIfam" id="TIGR03366">
    <property type="entry name" value="HpnZ_proposed"/>
    <property type="match status" value="1"/>
</dbReference>
<dbReference type="SUPFAM" id="SSF50129">
    <property type="entry name" value="GroES-like"/>
    <property type="match status" value="1"/>
</dbReference>
<dbReference type="CDD" id="cd08231">
    <property type="entry name" value="MDR_TM0436_like"/>
    <property type="match status" value="1"/>
</dbReference>
<dbReference type="EMBL" id="AP024828">
    <property type="protein sequence ID" value="BCZ22151.1"/>
    <property type="molecule type" value="Genomic_DNA"/>
</dbReference>
<dbReference type="InterPro" id="IPR017743">
    <property type="entry name" value="ADH_phosphonate_catab-assoc"/>
</dbReference>
<evidence type="ECO:0000313" key="10">
    <source>
        <dbReference type="EMBL" id="BCZ22151.1"/>
    </source>
</evidence>
<evidence type="ECO:0000256" key="1">
    <source>
        <dbReference type="ARBA" id="ARBA00001947"/>
    </source>
</evidence>
<sequence length="342" mass="35089">MAAVWRGGADIAVESVTVPPLGPGDALVRVRLATVCGSDRLTVSGRRQQPCPSILGHETVGEIVALGTGEPRAVDGRSLRVGQRVIWSVTWPCGTCDRCLAGVTAKCRVVHKAGHEALNSEWALSGGYAQHVLLPRGLPVAVVDDDLMDSVAAPASCATATVMAVLERAGSLAGRRVIVLGAGMLGLTAIAAAVSAGASVVTAVDPAAARRQLARRFGATSVRDSVGGADASDILLEFSGVPDVLQDGLAGLDVQGIAVLAGSVAPNAAVAVDAESVVRRQLSILGVHNYEPRHLAAALTFLHRTCERFPWHELVADPGSLDDLGALLVASAGPVPRYSIAP</sequence>
<evidence type="ECO:0000256" key="3">
    <source>
        <dbReference type="ARBA" id="ARBA00013190"/>
    </source>
</evidence>
<dbReference type="Proteomes" id="UP000826012">
    <property type="component" value="Chromosome"/>
</dbReference>
<dbReference type="InterPro" id="IPR013154">
    <property type="entry name" value="ADH-like_N"/>
</dbReference>
<keyword evidence="7" id="KW-0520">NAD</keyword>
<protein>
    <recommendedName>
        <fullName evidence="3">alcohol dehydrogenase</fullName>
        <ecNumber evidence="3">1.1.1.1</ecNumber>
    </recommendedName>
</protein>
<evidence type="ECO:0000259" key="9">
    <source>
        <dbReference type="Pfam" id="PF08240"/>
    </source>
</evidence>
<evidence type="ECO:0000256" key="5">
    <source>
        <dbReference type="ARBA" id="ARBA00022833"/>
    </source>
</evidence>
<dbReference type="SUPFAM" id="SSF51735">
    <property type="entry name" value="NAD(P)-binding Rossmann-fold domains"/>
    <property type="match status" value="1"/>
</dbReference>
<dbReference type="PANTHER" id="PTHR42940:SF3">
    <property type="entry name" value="ALCOHOL DEHYDROGENASE 1-RELATED"/>
    <property type="match status" value="1"/>
</dbReference>
<gene>
    <name evidence="10" type="ORF">MTY59_20060</name>
</gene>
<keyword evidence="6" id="KW-0560">Oxidoreductase</keyword>
<organism evidence="10 11">
    <name type="scientific">Mycobacterium senriense</name>
    <dbReference type="NCBI Taxonomy" id="2775496"/>
    <lineage>
        <taxon>Bacteria</taxon>
        <taxon>Bacillati</taxon>
        <taxon>Actinomycetota</taxon>
        <taxon>Actinomycetes</taxon>
        <taxon>Mycobacteriales</taxon>
        <taxon>Mycobacteriaceae</taxon>
        <taxon>Mycobacterium</taxon>
        <taxon>Mycobacterium avium complex (MAC)</taxon>
    </lineage>
</organism>
<dbReference type="InterPro" id="IPR011032">
    <property type="entry name" value="GroES-like_sf"/>
</dbReference>
<reference evidence="10 11" key="2">
    <citation type="submission" date="2021-07" db="EMBL/GenBank/DDBJ databases">
        <authorList>
            <person name="Matsumoto Y."/>
            <person name="Motooka D."/>
            <person name="Nakamura S."/>
        </authorList>
    </citation>
    <scope>NUCLEOTIDE SEQUENCE [LARGE SCALE GENOMIC DNA]</scope>
    <source>
        <strain evidence="10 11">TY59</strain>
    </source>
</reference>
<evidence type="ECO:0000313" key="11">
    <source>
        <dbReference type="Proteomes" id="UP000826012"/>
    </source>
</evidence>
<evidence type="ECO:0000259" key="8">
    <source>
        <dbReference type="Pfam" id="PF00107"/>
    </source>
</evidence>
<comment type="cofactor">
    <cofactor evidence="1">
        <name>Zn(2+)</name>
        <dbReference type="ChEBI" id="CHEBI:29105"/>
    </cofactor>
</comment>
<keyword evidence="4" id="KW-0479">Metal-binding</keyword>
<dbReference type="Pfam" id="PF08240">
    <property type="entry name" value="ADH_N"/>
    <property type="match status" value="1"/>
</dbReference>
<reference evidence="10 11" key="1">
    <citation type="submission" date="2021-07" db="EMBL/GenBank/DDBJ databases">
        <title>Complete genome sequence of nontuberculous Mycobacterium sp. TY59.</title>
        <authorList>
            <person name="Fukushima K."/>
        </authorList>
    </citation>
    <scope>NUCLEOTIDE SEQUENCE [LARGE SCALE GENOMIC DNA]</scope>
    <source>
        <strain evidence="10 11">TY59</strain>
    </source>
</reference>
<proteinExistence type="inferred from homology"/>
<evidence type="ECO:0000256" key="7">
    <source>
        <dbReference type="ARBA" id="ARBA00023027"/>
    </source>
</evidence>
<keyword evidence="5" id="KW-0862">Zinc</keyword>
<evidence type="ECO:0000256" key="6">
    <source>
        <dbReference type="ARBA" id="ARBA00023002"/>
    </source>
</evidence>
<feature type="domain" description="Alcohol dehydrogenase-like C-terminal" evidence="8">
    <location>
        <begin position="185"/>
        <end position="302"/>
    </location>
</feature>
<dbReference type="InterPro" id="IPR013149">
    <property type="entry name" value="ADH-like_C"/>
</dbReference>
<dbReference type="InterPro" id="IPR036291">
    <property type="entry name" value="NAD(P)-bd_dom_sf"/>
</dbReference>
<feature type="domain" description="Alcohol dehydrogenase-like N-terminal" evidence="9">
    <location>
        <begin position="22"/>
        <end position="137"/>
    </location>
</feature>
<dbReference type="Gene3D" id="3.90.180.10">
    <property type="entry name" value="Medium-chain alcohol dehydrogenases, catalytic domain"/>
    <property type="match status" value="1"/>
</dbReference>
<dbReference type="Gene3D" id="3.40.50.720">
    <property type="entry name" value="NAD(P)-binding Rossmann-like Domain"/>
    <property type="match status" value="1"/>
</dbReference>
<comment type="similarity">
    <text evidence="2">Belongs to the zinc-containing alcohol dehydrogenase family.</text>
</comment>
<dbReference type="Pfam" id="PF00107">
    <property type="entry name" value="ADH_zinc_N"/>
    <property type="match status" value="1"/>
</dbReference>
<keyword evidence="11" id="KW-1185">Reference proteome</keyword>
<accession>A0ABN6IIP7</accession>
<name>A0ABN6IIP7_9MYCO</name>
<dbReference type="PANTHER" id="PTHR42940">
    <property type="entry name" value="ALCOHOL DEHYDROGENASE 1-RELATED"/>
    <property type="match status" value="1"/>
</dbReference>
<dbReference type="EC" id="1.1.1.1" evidence="3"/>
<evidence type="ECO:0000256" key="4">
    <source>
        <dbReference type="ARBA" id="ARBA00022723"/>
    </source>
</evidence>
<evidence type="ECO:0000256" key="2">
    <source>
        <dbReference type="ARBA" id="ARBA00008072"/>
    </source>
</evidence>